<dbReference type="Proteomes" id="UP000887013">
    <property type="component" value="Unassembled WGS sequence"/>
</dbReference>
<evidence type="ECO:0000256" key="1">
    <source>
        <dbReference type="SAM" id="MobiDB-lite"/>
    </source>
</evidence>
<accession>A0A8X6NRF9</accession>
<keyword evidence="3" id="KW-1185">Reference proteome</keyword>
<evidence type="ECO:0000313" key="2">
    <source>
        <dbReference type="EMBL" id="GFT28781.1"/>
    </source>
</evidence>
<organism evidence="2 3">
    <name type="scientific">Nephila pilipes</name>
    <name type="common">Giant wood spider</name>
    <name type="synonym">Nephila maculata</name>
    <dbReference type="NCBI Taxonomy" id="299642"/>
    <lineage>
        <taxon>Eukaryota</taxon>
        <taxon>Metazoa</taxon>
        <taxon>Ecdysozoa</taxon>
        <taxon>Arthropoda</taxon>
        <taxon>Chelicerata</taxon>
        <taxon>Arachnida</taxon>
        <taxon>Araneae</taxon>
        <taxon>Araneomorphae</taxon>
        <taxon>Entelegynae</taxon>
        <taxon>Araneoidea</taxon>
        <taxon>Nephilidae</taxon>
        <taxon>Nephila</taxon>
    </lineage>
</organism>
<reference evidence="2" key="1">
    <citation type="submission" date="2020-08" db="EMBL/GenBank/DDBJ databases">
        <title>Multicomponent nature underlies the extraordinary mechanical properties of spider dragline silk.</title>
        <authorList>
            <person name="Kono N."/>
            <person name="Nakamura H."/>
            <person name="Mori M."/>
            <person name="Yoshida Y."/>
            <person name="Ohtoshi R."/>
            <person name="Malay A.D."/>
            <person name="Moran D.A.P."/>
            <person name="Tomita M."/>
            <person name="Numata K."/>
            <person name="Arakawa K."/>
        </authorList>
    </citation>
    <scope>NUCLEOTIDE SEQUENCE</scope>
</reference>
<dbReference type="AlphaFoldDB" id="A0A8X6NRF9"/>
<name>A0A8X6NRF9_NEPPI</name>
<gene>
    <name evidence="2" type="ORF">NPIL_66731</name>
</gene>
<evidence type="ECO:0000313" key="3">
    <source>
        <dbReference type="Proteomes" id="UP000887013"/>
    </source>
</evidence>
<comment type="caution">
    <text evidence="2">The sequence shown here is derived from an EMBL/GenBank/DDBJ whole genome shotgun (WGS) entry which is preliminary data.</text>
</comment>
<feature type="non-terminal residue" evidence="2">
    <location>
        <position position="46"/>
    </location>
</feature>
<sequence length="46" mass="5124">MNGRIVESEETAPGCLSSRRSDVMSREGRWFWPSVKRSKRLAGGVG</sequence>
<feature type="region of interest" description="Disordered" evidence="1">
    <location>
        <begin position="1"/>
        <end position="20"/>
    </location>
</feature>
<dbReference type="EMBL" id="BMAW01060946">
    <property type="protein sequence ID" value="GFT28781.1"/>
    <property type="molecule type" value="Genomic_DNA"/>
</dbReference>
<proteinExistence type="predicted"/>
<protein>
    <submittedName>
        <fullName evidence="2">Uncharacterized protein</fullName>
    </submittedName>
</protein>